<dbReference type="SUPFAM" id="SSF51735">
    <property type="entry name" value="NAD(P)-binding Rossmann-fold domains"/>
    <property type="match status" value="1"/>
</dbReference>
<dbReference type="SUPFAM" id="SSF52283">
    <property type="entry name" value="Formate/glycerate dehydrogenase catalytic domain-like"/>
    <property type="match status" value="1"/>
</dbReference>
<dbReference type="STRING" id="1886670.PTI45_02795"/>
<reference evidence="5 6" key="1">
    <citation type="submission" date="2016-08" db="EMBL/GenBank/DDBJ databases">
        <title>Genome sequencing of Paenibacillus sp. TI45-13ar, isolated from Korean traditional nuruk.</title>
        <authorList>
            <person name="Kim S.-J."/>
        </authorList>
    </citation>
    <scope>NUCLEOTIDE SEQUENCE [LARGE SCALE GENOMIC DNA]</scope>
    <source>
        <strain evidence="5 6">TI45-13ar</strain>
    </source>
</reference>
<dbReference type="PATRIC" id="fig|1886670.3.peg.2843"/>
<name>A0A1E3L1U7_9BACL</name>
<dbReference type="PANTHER" id="PTHR42789:SF1">
    <property type="entry name" value="D-ISOMER SPECIFIC 2-HYDROXYACID DEHYDROGENASE FAMILY PROTEIN (AFU_ORTHOLOGUE AFUA_6G10090)"/>
    <property type="match status" value="1"/>
</dbReference>
<dbReference type="InterPro" id="IPR036291">
    <property type="entry name" value="NAD(P)-bd_dom_sf"/>
</dbReference>
<dbReference type="EMBL" id="MDER01000046">
    <property type="protein sequence ID" value="ODP27772.1"/>
    <property type="molecule type" value="Genomic_DNA"/>
</dbReference>
<dbReference type="Pfam" id="PF02826">
    <property type="entry name" value="2-Hacid_dh_C"/>
    <property type="match status" value="1"/>
</dbReference>
<dbReference type="InterPro" id="IPR006140">
    <property type="entry name" value="D-isomer_DH_NAD-bd"/>
</dbReference>
<comment type="caution">
    <text evidence="5">The sequence shown here is derived from an EMBL/GenBank/DDBJ whole genome shotgun (WGS) entry which is preliminary data.</text>
</comment>
<dbReference type="GO" id="GO:0004617">
    <property type="term" value="F:phosphoglycerate dehydrogenase activity"/>
    <property type="evidence" value="ECO:0007669"/>
    <property type="project" value="UniProtKB-EC"/>
</dbReference>
<proteinExistence type="inferred from homology"/>
<dbReference type="RefSeq" id="WP_069328204.1">
    <property type="nucleotide sequence ID" value="NZ_MDER01000046.1"/>
</dbReference>
<organism evidence="5 6">
    <name type="scientific">Paenibacillus nuruki</name>
    <dbReference type="NCBI Taxonomy" id="1886670"/>
    <lineage>
        <taxon>Bacteria</taxon>
        <taxon>Bacillati</taxon>
        <taxon>Bacillota</taxon>
        <taxon>Bacilli</taxon>
        <taxon>Bacillales</taxon>
        <taxon>Paenibacillaceae</taxon>
        <taxon>Paenibacillus</taxon>
    </lineage>
</organism>
<protein>
    <submittedName>
        <fullName evidence="5">Phosphoglycerate dehydrogenase</fullName>
        <ecNumber evidence="5">1.1.1.95</ecNumber>
    </submittedName>
</protein>
<sequence length="323" mass="36055">MKLNCAILDDYQHVAEQMADWSVIESQVNIHSYHEYFEDRNELIEAIQDYEILVIMRERTKFPEDVLRKLPNLKLLITTGMRNASIDLKAAEKLGITVCGTRGKGAAPTELTWALIHGLSRHLIQENEAFRNGGAWQSTIGVGLQDKTLGLLGLGKIGQQMALIGQAMGMHILAWSEHLTPERAEAVGVQLATSKEQLLAESDFLSIHLVLSDRTRRMIGAQEFALMKPSAYLINTSRAGIVDQTAMIEALQQGIIAGAGLDVFDTEPLADDHILRKLPNVLGTPHIGYVSDDNYKCFYEDAVEDIQGYLNNDIQRQLIYVRK</sequence>
<evidence type="ECO:0000256" key="1">
    <source>
        <dbReference type="ARBA" id="ARBA00005854"/>
    </source>
</evidence>
<keyword evidence="6" id="KW-1185">Reference proteome</keyword>
<dbReference type="Gene3D" id="3.40.50.720">
    <property type="entry name" value="NAD(P)-binding Rossmann-like Domain"/>
    <property type="match status" value="2"/>
</dbReference>
<feature type="domain" description="D-isomer specific 2-hydroxyacid dehydrogenase NAD-binding" evidence="4">
    <location>
        <begin position="114"/>
        <end position="288"/>
    </location>
</feature>
<dbReference type="AlphaFoldDB" id="A0A1E3L1U7"/>
<evidence type="ECO:0000313" key="6">
    <source>
        <dbReference type="Proteomes" id="UP000094578"/>
    </source>
</evidence>
<evidence type="ECO:0000256" key="2">
    <source>
        <dbReference type="ARBA" id="ARBA00023002"/>
    </source>
</evidence>
<keyword evidence="3" id="KW-0520">NAD</keyword>
<dbReference type="EC" id="1.1.1.95" evidence="5"/>
<evidence type="ECO:0000256" key="3">
    <source>
        <dbReference type="ARBA" id="ARBA00023027"/>
    </source>
</evidence>
<dbReference type="Proteomes" id="UP000094578">
    <property type="component" value="Unassembled WGS sequence"/>
</dbReference>
<gene>
    <name evidence="5" type="ORF">PTI45_02795</name>
</gene>
<evidence type="ECO:0000313" key="5">
    <source>
        <dbReference type="EMBL" id="ODP27772.1"/>
    </source>
</evidence>
<dbReference type="InterPro" id="IPR050857">
    <property type="entry name" value="D-2-hydroxyacid_DH"/>
</dbReference>
<dbReference type="PANTHER" id="PTHR42789">
    <property type="entry name" value="D-ISOMER SPECIFIC 2-HYDROXYACID DEHYDROGENASE FAMILY PROTEIN (AFU_ORTHOLOGUE AFUA_6G10090)"/>
    <property type="match status" value="1"/>
</dbReference>
<keyword evidence="2 5" id="KW-0560">Oxidoreductase</keyword>
<accession>A0A1E3L1U7</accession>
<evidence type="ECO:0000259" key="4">
    <source>
        <dbReference type="Pfam" id="PF02826"/>
    </source>
</evidence>
<comment type="similarity">
    <text evidence="1">Belongs to the D-isomer specific 2-hydroxyacid dehydrogenase family.</text>
</comment>
<dbReference type="CDD" id="cd12169">
    <property type="entry name" value="PGDH_like_1"/>
    <property type="match status" value="1"/>
</dbReference>
<dbReference type="GO" id="GO:0051287">
    <property type="term" value="F:NAD binding"/>
    <property type="evidence" value="ECO:0007669"/>
    <property type="project" value="InterPro"/>
</dbReference>